<gene>
    <name evidence="1" type="ORF">J2782_002770</name>
</gene>
<evidence type="ECO:0000313" key="1">
    <source>
        <dbReference type="EMBL" id="MDR6433024.1"/>
    </source>
</evidence>
<sequence length="81" mass="9263">MTGAFDLFETENTVVLDLRPRTSDTLVSLDLTWRCDILSKSDFFALIMQKKLLPNVLLIRDALSAHNSLQIFPRTGMTKYD</sequence>
<reference evidence="1 2" key="1">
    <citation type="submission" date="2023-07" db="EMBL/GenBank/DDBJ databases">
        <title>Sorghum-associated microbial communities from plants grown in Nebraska, USA.</title>
        <authorList>
            <person name="Schachtman D."/>
        </authorList>
    </citation>
    <scope>NUCLEOTIDE SEQUENCE [LARGE SCALE GENOMIC DNA]</scope>
    <source>
        <strain evidence="1 2">DS1730</strain>
    </source>
</reference>
<protein>
    <recommendedName>
        <fullName evidence="3">Transposase</fullName>
    </recommendedName>
</protein>
<evidence type="ECO:0008006" key="3">
    <source>
        <dbReference type="Google" id="ProtNLM"/>
    </source>
</evidence>
<evidence type="ECO:0000313" key="2">
    <source>
        <dbReference type="Proteomes" id="UP001184614"/>
    </source>
</evidence>
<dbReference type="EMBL" id="JAVDQT010000004">
    <property type="protein sequence ID" value="MDR6433024.1"/>
    <property type="molecule type" value="Genomic_DNA"/>
</dbReference>
<dbReference type="Proteomes" id="UP001184614">
    <property type="component" value="Unassembled WGS sequence"/>
</dbReference>
<accession>A0ABU1MAI2</accession>
<keyword evidence="2" id="KW-1185">Reference proteome</keyword>
<organism evidence="1 2">
    <name type="scientific">Brucella pseudogrignonensis</name>
    <dbReference type="NCBI Taxonomy" id="419475"/>
    <lineage>
        <taxon>Bacteria</taxon>
        <taxon>Pseudomonadati</taxon>
        <taxon>Pseudomonadota</taxon>
        <taxon>Alphaproteobacteria</taxon>
        <taxon>Hyphomicrobiales</taxon>
        <taxon>Brucellaceae</taxon>
        <taxon>Brucella/Ochrobactrum group</taxon>
        <taxon>Brucella</taxon>
    </lineage>
</organism>
<proteinExistence type="predicted"/>
<name>A0ABU1MAI2_9HYPH</name>
<comment type="caution">
    <text evidence="1">The sequence shown here is derived from an EMBL/GenBank/DDBJ whole genome shotgun (WGS) entry which is preliminary data.</text>
</comment>